<evidence type="ECO:0000256" key="2">
    <source>
        <dbReference type="ARBA" id="ARBA00022676"/>
    </source>
</evidence>
<feature type="transmembrane region" description="Helical" evidence="9">
    <location>
        <begin position="149"/>
        <end position="166"/>
    </location>
</feature>
<evidence type="ECO:0000256" key="9">
    <source>
        <dbReference type="SAM" id="Phobius"/>
    </source>
</evidence>
<dbReference type="GO" id="GO:0047244">
    <property type="term" value="F:N-acetylglucosaminyldiphosphoundecaprenol N-acetyl-beta-D-mannosaminyltransferase activity"/>
    <property type="evidence" value="ECO:0007669"/>
    <property type="project" value="InterPro"/>
</dbReference>
<proteinExistence type="inferred from homology"/>
<dbReference type="PANTHER" id="PTHR34136">
    <property type="match status" value="1"/>
</dbReference>
<dbReference type="GO" id="GO:0019350">
    <property type="term" value="P:teichoic acid biosynthetic process"/>
    <property type="evidence" value="ECO:0007669"/>
    <property type="project" value="UniProtKB-KW"/>
</dbReference>
<dbReference type="InterPro" id="IPR034714">
    <property type="entry name" value="TagA_TarA"/>
</dbReference>
<evidence type="ECO:0000256" key="5">
    <source>
        <dbReference type="ARBA" id="ARBA00022944"/>
    </source>
</evidence>
<dbReference type="CDD" id="cd06533">
    <property type="entry name" value="Glyco_transf_WecG_TagA"/>
    <property type="match status" value="1"/>
</dbReference>
<dbReference type="NCBIfam" id="TIGR00696">
    <property type="entry name" value="wecG_tagA_cpsF"/>
    <property type="match status" value="1"/>
</dbReference>
<gene>
    <name evidence="10" type="ORF">CO097_05515</name>
</gene>
<feature type="transmembrane region" description="Helical" evidence="9">
    <location>
        <begin position="252"/>
        <end position="269"/>
    </location>
</feature>
<dbReference type="CDD" id="cd06853">
    <property type="entry name" value="GT_WecA_like"/>
    <property type="match status" value="1"/>
</dbReference>
<reference evidence="10 11" key="1">
    <citation type="submission" date="2017-09" db="EMBL/GenBank/DDBJ databases">
        <title>Depth-based differentiation of microbial function through sediment-hosted aquifers and enrichment of novel symbionts in the deep terrestrial subsurface.</title>
        <authorList>
            <person name="Probst A.J."/>
            <person name="Ladd B."/>
            <person name="Jarett J.K."/>
            <person name="Geller-Mcgrath D.E."/>
            <person name="Sieber C.M."/>
            <person name="Emerson J.B."/>
            <person name="Anantharaman K."/>
            <person name="Thomas B.C."/>
            <person name="Malmstrom R."/>
            <person name="Stieglmeier M."/>
            <person name="Klingl A."/>
            <person name="Woyke T."/>
            <person name="Ryan C.M."/>
            <person name="Banfield J.F."/>
        </authorList>
    </citation>
    <scope>NUCLEOTIDE SEQUENCE [LARGE SCALE GENOMIC DNA]</scope>
    <source>
        <strain evidence="10">CG_4_9_14_3_um_filter_33_16</strain>
    </source>
</reference>
<evidence type="ECO:0008006" key="12">
    <source>
        <dbReference type="Google" id="ProtNLM"/>
    </source>
</evidence>
<protein>
    <recommendedName>
        <fullName evidence="12">Glycosyl transferase</fullName>
    </recommendedName>
</protein>
<dbReference type="InterPro" id="IPR000715">
    <property type="entry name" value="Glycosyl_transferase_4"/>
</dbReference>
<dbReference type="PANTHER" id="PTHR34136:SF1">
    <property type="entry name" value="UDP-N-ACETYL-D-MANNOSAMINURONIC ACID TRANSFERASE"/>
    <property type="match status" value="1"/>
</dbReference>
<dbReference type="AlphaFoldDB" id="A0A2M8CB53"/>
<feature type="transmembrane region" description="Helical" evidence="9">
    <location>
        <begin position="67"/>
        <end position="86"/>
    </location>
</feature>
<name>A0A2M8CB53_9BACT</name>
<dbReference type="InterPro" id="IPR004629">
    <property type="entry name" value="WecG_TagA_CpsF"/>
</dbReference>
<comment type="caution">
    <text evidence="10">The sequence shown here is derived from an EMBL/GenBank/DDBJ whole genome shotgun (WGS) entry which is preliminary data.</text>
</comment>
<feature type="transmembrane region" description="Helical" evidence="9">
    <location>
        <begin position="540"/>
        <end position="560"/>
    </location>
</feature>
<comment type="subcellular location">
    <subcellularLocation>
        <location evidence="1">Membrane</location>
        <topology evidence="1">Multi-pass membrane protein</topology>
    </subcellularLocation>
</comment>
<dbReference type="HAMAP" id="MF_02070">
    <property type="entry name" value="TagA_TarA"/>
    <property type="match status" value="1"/>
</dbReference>
<evidence type="ECO:0000256" key="4">
    <source>
        <dbReference type="ARBA" id="ARBA00022692"/>
    </source>
</evidence>
<evidence type="ECO:0000256" key="1">
    <source>
        <dbReference type="ARBA" id="ARBA00004141"/>
    </source>
</evidence>
<dbReference type="Pfam" id="PF03808">
    <property type="entry name" value="Glyco_tran_WecG"/>
    <property type="match status" value="1"/>
</dbReference>
<dbReference type="Pfam" id="PF00953">
    <property type="entry name" value="Glycos_transf_4"/>
    <property type="match status" value="1"/>
</dbReference>
<evidence type="ECO:0000256" key="3">
    <source>
        <dbReference type="ARBA" id="ARBA00022679"/>
    </source>
</evidence>
<sequence length="568" mass="63501">MLESGIMSKAIGIAISSILMIVLGRVDRKKGLSVGVKLIFQVLISLIIIYSGIKIEFLRDPSSSGGYIYLKYLSIPLTIIWLVSITNSISQTDELAGITPYIIFIASLTFLAVSLIQRQGLILAEILSLIIATVSFIYIKYLPRGNFSSYYMSFGFILAVIAMVGVSKSTAALTLLIPILILGVPLIDSSYSIIANYIRQEDEENFSSFSESKLRQKLQSYGFSPRGANLSIIGISLYLSLSAIIISEYQSFYWLLILTAFGWITFEFLKNKVQAEELIIERDISMGRIKLFQVGIDQVTNQEAAQRIEEFVISKKPHFVVTPDTLAILRARKDPEYQAILKSADLVTPDGAGILWATITLNCPLVERVTGIDIIYNVCQLTAKKGYSLYLLGASPGIAKKAAENLIKEYPGIKIVGTHHGYFNSEDSEGAIINDKSNGSKIDDLKVKDIKIGNKIDNKEEKEIIKEIEEKRPDILLVGMGVPKQEKWITKNLSRLNVPVCMGVGGSFDVLSGKIPRAPLWMQKHGMEWIYRLIREPKRVLRIIALFYFIWLVILGKMIFTLTEKEID</sequence>
<evidence type="ECO:0000256" key="7">
    <source>
        <dbReference type="ARBA" id="ARBA00023136"/>
    </source>
</evidence>
<keyword evidence="2" id="KW-0328">Glycosyltransferase</keyword>
<keyword evidence="3" id="KW-0808">Transferase</keyword>
<keyword evidence="6 9" id="KW-1133">Transmembrane helix</keyword>
<accession>A0A2M8CB53</accession>
<keyword evidence="8" id="KW-0961">Cell wall biogenesis/degradation</keyword>
<feature type="transmembrane region" description="Helical" evidence="9">
    <location>
        <begin position="98"/>
        <end position="116"/>
    </location>
</feature>
<dbReference type="EMBL" id="PFTV01000134">
    <property type="protein sequence ID" value="PJB56307.1"/>
    <property type="molecule type" value="Genomic_DNA"/>
</dbReference>
<dbReference type="Proteomes" id="UP000228560">
    <property type="component" value="Unassembled WGS sequence"/>
</dbReference>
<feature type="transmembrane region" description="Helical" evidence="9">
    <location>
        <begin position="38"/>
        <end position="55"/>
    </location>
</feature>
<feature type="transmembrane region" description="Helical" evidence="9">
    <location>
        <begin position="122"/>
        <end position="142"/>
    </location>
</feature>
<evidence type="ECO:0000256" key="8">
    <source>
        <dbReference type="ARBA" id="ARBA00023316"/>
    </source>
</evidence>
<keyword evidence="5" id="KW-0777">Teichoic acid biosynthesis</keyword>
<keyword evidence="4 9" id="KW-0812">Transmembrane</keyword>
<dbReference type="GO" id="GO:0016780">
    <property type="term" value="F:phosphotransferase activity, for other substituted phosphate groups"/>
    <property type="evidence" value="ECO:0007669"/>
    <property type="project" value="InterPro"/>
</dbReference>
<organism evidence="10 11">
    <name type="scientific">Candidatus Infernicultor aquiphilus</name>
    <dbReference type="NCBI Taxonomy" id="1805029"/>
    <lineage>
        <taxon>Bacteria</taxon>
        <taxon>Pseudomonadati</taxon>
        <taxon>Atribacterota</taxon>
        <taxon>Candidatus Phoenicimicrobiia</taxon>
        <taxon>Candidatus Pheonicimicrobiales</taxon>
        <taxon>Candidatus Phoenicimicrobiaceae</taxon>
        <taxon>Candidatus Infernicultor</taxon>
    </lineage>
</organism>
<evidence type="ECO:0000256" key="6">
    <source>
        <dbReference type="ARBA" id="ARBA00022989"/>
    </source>
</evidence>
<dbReference type="GO" id="GO:0016020">
    <property type="term" value="C:membrane"/>
    <property type="evidence" value="ECO:0007669"/>
    <property type="project" value="UniProtKB-SubCell"/>
</dbReference>
<evidence type="ECO:0000313" key="11">
    <source>
        <dbReference type="Proteomes" id="UP000228560"/>
    </source>
</evidence>
<evidence type="ECO:0000313" key="10">
    <source>
        <dbReference type="EMBL" id="PJB56307.1"/>
    </source>
</evidence>
<feature type="transmembrane region" description="Helical" evidence="9">
    <location>
        <begin position="172"/>
        <end position="194"/>
    </location>
</feature>
<keyword evidence="7 9" id="KW-0472">Membrane</keyword>
<dbReference type="GO" id="GO:0071555">
    <property type="term" value="P:cell wall organization"/>
    <property type="evidence" value="ECO:0007669"/>
    <property type="project" value="UniProtKB-KW"/>
</dbReference>
<feature type="transmembrane region" description="Helical" evidence="9">
    <location>
        <begin position="227"/>
        <end position="246"/>
    </location>
</feature>
<feature type="transmembrane region" description="Helical" evidence="9">
    <location>
        <begin position="6"/>
        <end position="26"/>
    </location>
</feature>